<comment type="caution">
    <text evidence="1">The sequence shown here is derived from an EMBL/GenBank/DDBJ whole genome shotgun (WGS) entry which is preliminary data.</text>
</comment>
<accession>A0A4U5MRV9</accession>
<reference evidence="1 2" key="1">
    <citation type="journal article" date="2015" name="Genome Biol.">
        <title>Comparative genomics of Steinernema reveals deeply conserved gene regulatory networks.</title>
        <authorList>
            <person name="Dillman A.R."/>
            <person name="Macchietto M."/>
            <person name="Porter C.F."/>
            <person name="Rogers A."/>
            <person name="Williams B."/>
            <person name="Antoshechkin I."/>
            <person name="Lee M.M."/>
            <person name="Goodwin Z."/>
            <person name="Lu X."/>
            <person name="Lewis E.E."/>
            <person name="Goodrich-Blair H."/>
            <person name="Stock S.P."/>
            <person name="Adams B.J."/>
            <person name="Sternberg P.W."/>
            <person name="Mortazavi A."/>
        </authorList>
    </citation>
    <scope>NUCLEOTIDE SEQUENCE [LARGE SCALE GENOMIC DNA]</scope>
    <source>
        <strain evidence="1 2">ALL</strain>
    </source>
</reference>
<dbReference type="AlphaFoldDB" id="A0A4U5MRV9"/>
<sequence length="79" mass="9018">MDLLKRELDKHVARKSEKRERFFFRLCRKKRPSRRAPRRCTAVGGDRLQTANANSSLGSSASTTISCLHTAESGDRLER</sequence>
<proteinExistence type="predicted"/>
<organism evidence="1 2">
    <name type="scientific">Steinernema carpocapsae</name>
    <name type="common">Entomopathogenic nematode</name>
    <dbReference type="NCBI Taxonomy" id="34508"/>
    <lineage>
        <taxon>Eukaryota</taxon>
        <taxon>Metazoa</taxon>
        <taxon>Ecdysozoa</taxon>
        <taxon>Nematoda</taxon>
        <taxon>Chromadorea</taxon>
        <taxon>Rhabditida</taxon>
        <taxon>Tylenchina</taxon>
        <taxon>Panagrolaimomorpha</taxon>
        <taxon>Strongyloidoidea</taxon>
        <taxon>Steinernematidae</taxon>
        <taxon>Steinernema</taxon>
    </lineage>
</organism>
<keyword evidence="2" id="KW-1185">Reference proteome</keyword>
<reference evidence="1 2" key="2">
    <citation type="journal article" date="2019" name="G3 (Bethesda)">
        <title>Hybrid Assembly of the Genome of the Entomopathogenic Nematode Steinernema carpocapsae Identifies the X-Chromosome.</title>
        <authorList>
            <person name="Serra L."/>
            <person name="Macchietto M."/>
            <person name="Macias-Munoz A."/>
            <person name="McGill C.J."/>
            <person name="Rodriguez I.M."/>
            <person name="Rodriguez B."/>
            <person name="Murad R."/>
            <person name="Mortazavi A."/>
        </authorList>
    </citation>
    <scope>NUCLEOTIDE SEQUENCE [LARGE SCALE GENOMIC DNA]</scope>
    <source>
        <strain evidence="1 2">ALL</strain>
    </source>
</reference>
<evidence type="ECO:0000313" key="1">
    <source>
        <dbReference type="EMBL" id="TKR72400.1"/>
    </source>
</evidence>
<dbReference type="Proteomes" id="UP000298663">
    <property type="component" value="Unassembled WGS sequence"/>
</dbReference>
<name>A0A4U5MRV9_STECR</name>
<evidence type="ECO:0000313" key="2">
    <source>
        <dbReference type="Proteomes" id="UP000298663"/>
    </source>
</evidence>
<gene>
    <name evidence="1" type="ORF">L596_019848</name>
</gene>
<protein>
    <submittedName>
        <fullName evidence="1">Uncharacterized protein</fullName>
    </submittedName>
</protein>
<dbReference type="EMBL" id="AZBU02000006">
    <property type="protein sequence ID" value="TKR72400.1"/>
    <property type="molecule type" value="Genomic_DNA"/>
</dbReference>